<dbReference type="GO" id="GO:0012505">
    <property type="term" value="C:endomembrane system"/>
    <property type="evidence" value="ECO:0007669"/>
    <property type="project" value="UniProtKB-SubCell"/>
</dbReference>
<dbReference type="OrthoDB" id="1898221at2759"/>
<dbReference type="Proteomes" id="UP000092321">
    <property type="component" value="Unassembled WGS sequence"/>
</dbReference>
<feature type="transmembrane region" description="Helical" evidence="5">
    <location>
        <begin position="130"/>
        <end position="153"/>
    </location>
</feature>
<evidence type="ECO:0000313" key="6">
    <source>
        <dbReference type="EMBL" id="OBA26075.1"/>
    </source>
</evidence>
<evidence type="ECO:0000256" key="2">
    <source>
        <dbReference type="ARBA" id="ARBA00022692"/>
    </source>
</evidence>
<dbReference type="PANTHER" id="PTHR10989">
    <property type="entry name" value="ANDROGEN-INDUCED PROTEIN 1-RELATED"/>
    <property type="match status" value="1"/>
</dbReference>
<dbReference type="PANTHER" id="PTHR10989:SF16">
    <property type="entry name" value="AT02829P-RELATED"/>
    <property type="match status" value="1"/>
</dbReference>
<dbReference type="AlphaFoldDB" id="A0A1B7TBM0"/>
<feature type="transmembrane region" description="Helical" evidence="5">
    <location>
        <begin position="18"/>
        <end position="40"/>
    </location>
</feature>
<comment type="caution">
    <text evidence="6">The sequence shown here is derived from an EMBL/GenBank/DDBJ whole genome shotgun (WGS) entry which is preliminary data.</text>
</comment>
<dbReference type="InterPro" id="IPR006838">
    <property type="entry name" value="ADTRP_AIG1"/>
</dbReference>
<dbReference type="EMBL" id="LXPE01000025">
    <property type="protein sequence ID" value="OBA26075.1"/>
    <property type="molecule type" value="Genomic_DNA"/>
</dbReference>
<keyword evidence="7" id="KW-1185">Reference proteome</keyword>
<evidence type="ECO:0000313" key="7">
    <source>
        <dbReference type="Proteomes" id="UP000092321"/>
    </source>
</evidence>
<dbReference type="GO" id="GO:0016020">
    <property type="term" value="C:membrane"/>
    <property type="evidence" value="ECO:0007669"/>
    <property type="project" value="InterPro"/>
</dbReference>
<evidence type="ECO:0000256" key="3">
    <source>
        <dbReference type="ARBA" id="ARBA00022989"/>
    </source>
</evidence>
<dbReference type="Pfam" id="PF04750">
    <property type="entry name" value="Far-17a_AIG1"/>
    <property type="match status" value="1"/>
</dbReference>
<proteinExistence type="predicted"/>
<feature type="transmembrane region" description="Helical" evidence="5">
    <location>
        <begin position="205"/>
        <end position="224"/>
    </location>
</feature>
<reference evidence="7" key="1">
    <citation type="journal article" date="2016" name="Proc. Natl. Acad. Sci. U.S.A.">
        <title>Comparative genomics of biotechnologically important yeasts.</title>
        <authorList>
            <person name="Riley R."/>
            <person name="Haridas S."/>
            <person name="Wolfe K.H."/>
            <person name="Lopes M.R."/>
            <person name="Hittinger C.T."/>
            <person name="Goeker M."/>
            <person name="Salamov A.A."/>
            <person name="Wisecaver J.H."/>
            <person name="Long T.M."/>
            <person name="Calvey C.H."/>
            <person name="Aerts A.L."/>
            <person name="Barry K.W."/>
            <person name="Choi C."/>
            <person name="Clum A."/>
            <person name="Coughlan A.Y."/>
            <person name="Deshpande S."/>
            <person name="Douglass A.P."/>
            <person name="Hanson S.J."/>
            <person name="Klenk H.-P."/>
            <person name="LaButti K.M."/>
            <person name="Lapidus A."/>
            <person name="Lindquist E.A."/>
            <person name="Lipzen A.M."/>
            <person name="Meier-Kolthoff J.P."/>
            <person name="Ohm R.A."/>
            <person name="Otillar R.P."/>
            <person name="Pangilinan J.L."/>
            <person name="Peng Y."/>
            <person name="Rokas A."/>
            <person name="Rosa C.A."/>
            <person name="Scheuner C."/>
            <person name="Sibirny A.A."/>
            <person name="Slot J.C."/>
            <person name="Stielow J.B."/>
            <person name="Sun H."/>
            <person name="Kurtzman C.P."/>
            <person name="Blackwell M."/>
            <person name="Grigoriev I.V."/>
            <person name="Jeffries T.W."/>
        </authorList>
    </citation>
    <scope>NUCLEOTIDE SEQUENCE [LARGE SCALE GENOMIC DNA]</scope>
    <source>
        <strain evidence="7">NRRL Y-1626</strain>
    </source>
</reference>
<feature type="transmembrane region" description="Helical" evidence="5">
    <location>
        <begin position="52"/>
        <end position="75"/>
    </location>
</feature>
<organism evidence="6 7">
    <name type="scientific">Hanseniaspora valbyensis NRRL Y-1626</name>
    <dbReference type="NCBI Taxonomy" id="766949"/>
    <lineage>
        <taxon>Eukaryota</taxon>
        <taxon>Fungi</taxon>
        <taxon>Dikarya</taxon>
        <taxon>Ascomycota</taxon>
        <taxon>Saccharomycotina</taxon>
        <taxon>Saccharomycetes</taxon>
        <taxon>Saccharomycodales</taxon>
        <taxon>Saccharomycodaceae</taxon>
        <taxon>Hanseniaspora</taxon>
    </lineage>
</organism>
<gene>
    <name evidence="6" type="ORF">HANVADRAFT_49497</name>
</gene>
<evidence type="ECO:0000256" key="1">
    <source>
        <dbReference type="ARBA" id="ARBA00004127"/>
    </source>
</evidence>
<name>A0A1B7TBM0_9ASCO</name>
<accession>A0A1B7TBM0</accession>
<feature type="transmembrane region" description="Helical" evidence="5">
    <location>
        <begin position="87"/>
        <end position="110"/>
    </location>
</feature>
<keyword evidence="4 5" id="KW-0472">Membrane</keyword>
<feature type="transmembrane region" description="Helical" evidence="5">
    <location>
        <begin position="165"/>
        <end position="185"/>
    </location>
</feature>
<evidence type="ECO:0008006" key="8">
    <source>
        <dbReference type="Google" id="ProtNLM"/>
    </source>
</evidence>
<keyword evidence="3 5" id="KW-1133">Transmembrane helix</keyword>
<evidence type="ECO:0000256" key="4">
    <source>
        <dbReference type="ARBA" id="ARBA00023136"/>
    </source>
</evidence>
<keyword evidence="2 5" id="KW-0812">Transmembrane</keyword>
<sequence length="238" mass="27360">MSAISDNKKYYKSRLPQLILNTALTFTGTYGLYVCSKIILPPKLMVAGHKQFLTNISLVVAIIQQLSTITAIFSNGNKQIVFISEELLLPIALVLETVVTSVYWPLKIFFVHLIFQKNPNYASKSRSEYLPLRVDLCLHLLPFLGMAANFFIFKKKKFLIDDSKIVLSLCASLGLLYIFWLKFLIPEGGKYPYPFLDIPEPWKTIVMLFVTNIAFGYFKLLQWLKSDSKEEKKLEKEE</sequence>
<comment type="subcellular location">
    <subcellularLocation>
        <location evidence="1">Endomembrane system</location>
        <topology evidence="1">Multi-pass membrane protein</topology>
    </subcellularLocation>
</comment>
<protein>
    <recommendedName>
        <fullName evidence="8">FAR-17a/AIG1-like protein</fullName>
    </recommendedName>
</protein>
<evidence type="ECO:0000256" key="5">
    <source>
        <dbReference type="SAM" id="Phobius"/>
    </source>
</evidence>